<keyword evidence="9" id="KW-0547">Nucleotide-binding</keyword>
<keyword evidence="17" id="KW-0378">Hydrolase</keyword>
<evidence type="ECO:0000256" key="7">
    <source>
        <dbReference type="ARBA" id="ARBA00022679"/>
    </source>
</evidence>
<dbReference type="NCBIfam" id="TIGR02457">
    <property type="entry name" value="TreS_Cterm"/>
    <property type="match status" value="1"/>
</dbReference>
<dbReference type="Gene3D" id="3.20.20.80">
    <property type="entry name" value="Glycosidases"/>
    <property type="match status" value="1"/>
</dbReference>
<dbReference type="GO" id="GO:0047471">
    <property type="term" value="F:maltose alpha-D-glucosyltransferase activity"/>
    <property type="evidence" value="ECO:0007669"/>
    <property type="project" value="UniProtKB-EC"/>
</dbReference>
<dbReference type="EC" id="2.7.1.175" evidence="4"/>
<evidence type="ECO:0000256" key="14">
    <source>
        <dbReference type="ARBA" id="ARBA00031378"/>
    </source>
</evidence>
<organism evidence="17 18">
    <name type="scientific">Granulicella aggregans</name>
    <dbReference type="NCBI Taxonomy" id="474949"/>
    <lineage>
        <taxon>Bacteria</taxon>
        <taxon>Pseudomonadati</taxon>
        <taxon>Acidobacteriota</taxon>
        <taxon>Terriglobia</taxon>
        <taxon>Terriglobales</taxon>
        <taxon>Acidobacteriaceae</taxon>
        <taxon>Granulicella</taxon>
    </lineage>
</organism>
<dbReference type="GO" id="GO:0005524">
    <property type="term" value="F:ATP binding"/>
    <property type="evidence" value="ECO:0007669"/>
    <property type="project" value="UniProtKB-KW"/>
</dbReference>
<dbReference type="GO" id="GO:0016798">
    <property type="term" value="F:hydrolase activity, acting on glycosyl bonds"/>
    <property type="evidence" value="ECO:0007669"/>
    <property type="project" value="UniProtKB-KW"/>
</dbReference>
<dbReference type="EC" id="5.4.99.16" evidence="5"/>
<dbReference type="SMART" id="SM00642">
    <property type="entry name" value="Aamy"/>
    <property type="match status" value="1"/>
</dbReference>
<dbReference type="SUPFAM" id="SSF51011">
    <property type="entry name" value="Glycosyl hydrolase domain"/>
    <property type="match status" value="1"/>
</dbReference>
<evidence type="ECO:0000256" key="1">
    <source>
        <dbReference type="ARBA" id="ARBA00001595"/>
    </source>
</evidence>
<dbReference type="GO" id="GO:0046872">
    <property type="term" value="F:metal ion binding"/>
    <property type="evidence" value="ECO:0007669"/>
    <property type="project" value="UniProtKB-KW"/>
</dbReference>
<evidence type="ECO:0000256" key="3">
    <source>
        <dbReference type="ARBA" id="ARBA00006219"/>
    </source>
</evidence>
<comment type="similarity">
    <text evidence="3">Belongs to the aminoglycoside phosphotransferase family.</text>
</comment>
<keyword evidence="7 17" id="KW-0808">Transferase</keyword>
<evidence type="ECO:0000256" key="8">
    <source>
        <dbReference type="ARBA" id="ARBA00022723"/>
    </source>
</evidence>
<evidence type="ECO:0000256" key="4">
    <source>
        <dbReference type="ARBA" id="ARBA00011962"/>
    </source>
</evidence>
<evidence type="ECO:0000256" key="13">
    <source>
        <dbReference type="ARBA" id="ARBA00031251"/>
    </source>
</evidence>
<proteinExistence type="inferred from homology"/>
<dbReference type="InterPro" id="IPR017853">
    <property type="entry name" value="GH"/>
</dbReference>
<dbReference type="CDD" id="cd11334">
    <property type="entry name" value="AmyAc_TreS"/>
    <property type="match status" value="1"/>
</dbReference>
<dbReference type="Gene3D" id="2.60.40.1180">
    <property type="entry name" value="Golgi alpha-mannosidase II"/>
    <property type="match status" value="1"/>
</dbReference>
<comment type="similarity">
    <text evidence="2">Belongs to the glycosyl hydrolase 13 family. TreS subfamily.</text>
</comment>
<dbReference type="EMBL" id="JACHIP010000002">
    <property type="protein sequence ID" value="MBB5056623.1"/>
    <property type="molecule type" value="Genomic_DNA"/>
</dbReference>
<dbReference type="InterPro" id="IPR032091">
    <property type="entry name" value="Malt_amylase-like_C"/>
</dbReference>
<dbReference type="InterPro" id="IPR012811">
    <property type="entry name" value="TreS_maltokin_C_dom"/>
</dbReference>
<evidence type="ECO:0000256" key="9">
    <source>
        <dbReference type="ARBA" id="ARBA00022741"/>
    </source>
</evidence>
<dbReference type="GO" id="GO:0016740">
    <property type="term" value="F:transferase activity"/>
    <property type="evidence" value="ECO:0007669"/>
    <property type="project" value="UniProtKB-KW"/>
</dbReference>
<dbReference type="Proteomes" id="UP000540989">
    <property type="component" value="Unassembled WGS sequence"/>
</dbReference>
<dbReference type="Gene3D" id="3.90.1200.10">
    <property type="match status" value="1"/>
</dbReference>
<evidence type="ECO:0000256" key="12">
    <source>
        <dbReference type="ARBA" id="ARBA00023235"/>
    </source>
</evidence>
<keyword evidence="8" id="KW-0479">Metal-binding</keyword>
<dbReference type="Gene3D" id="3.90.400.10">
    <property type="entry name" value="Oligo-1,6-glucosidase, Domain 2"/>
    <property type="match status" value="1"/>
</dbReference>
<dbReference type="InterPro" id="IPR006047">
    <property type="entry name" value="GH13_cat_dom"/>
</dbReference>
<dbReference type="Pfam" id="PF00128">
    <property type="entry name" value="Alpha-amylase"/>
    <property type="match status" value="1"/>
</dbReference>
<evidence type="ECO:0000256" key="15">
    <source>
        <dbReference type="ARBA" id="ARBA00049067"/>
    </source>
</evidence>
<comment type="catalytic activity">
    <reaction evidence="1">
        <text>D-maltose = alpha,alpha-trehalose</text>
        <dbReference type="Rhea" id="RHEA:15145"/>
        <dbReference type="ChEBI" id="CHEBI:16551"/>
        <dbReference type="ChEBI" id="CHEBI:17306"/>
        <dbReference type="EC" id="5.4.99.16"/>
    </reaction>
</comment>
<gene>
    <name evidence="17" type="ORF">HDF16_001308</name>
</gene>
<keyword evidence="12 17" id="KW-0413">Isomerase</keyword>
<dbReference type="InterPro" id="IPR011009">
    <property type="entry name" value="Kinase-like_dom_sf"/>
</dbReference>
<comment type="catalytic activity">
    <reaction evidence="15">
        <text>D-maltose + ATP = alpha-maltose 1-phosphate + ADP + H(+)</text>
        <dbReference type="Rhea" id="RHEA:31915"/>
        <dbReference type="ChEBI" id="CHEBI:15378"/>
        <dbReference type="ChEBI" id="CHEBI:17306"/>
        <dbReference type="ChEBI" id="CHEBI:30616"/>
        <dbReference type="ChEBI" id="CHEBI:63576"/>
        <dbReference type="ChEBI" id="CHEBI:456216"/>
        <dbReference type="EC" id="2.7.1.175"/>
    </reaction>
</comment>
<evidence type="ECO:0000313" key="18">
    <source>
        <dbReference type="Proteomes" id="UP000540989"/>
    </source>
</evidence>
<feature type="domain" description="Glycosyl hydrolase family 13 catalytic" evidence="16">
    <location>
        <begin position="20"/>
        <end position="419"/>
    </location>
</feature>
<dbReference type="SUPFAM" id="SSF56112">
    <property type="entry name" value="Protein kinase-like (PK-like)"/>
    <property type="match status" value="1"/>
</dbReference>
<keyword evidence="10" id="KW-0106">Calcium</keyword>
<evidence type="ECO:0000256" key="10">
    <source>
        <dbReference type="ARBA" id="ARBA00022837"/>
    </source>
</evidence>
<dbReference type="PANTHER" id="PTHR10357:SF219">
    <property type="entry name" value="MALTOSE ALPHA-D-GLUCOSYLTRANSFERASE"/>
    <property type="match status" value="1"/>
</dbReference>
<dbReference type="PANTHER" id="PTHR10357">
    <property type="entry name" value="ALPHA-AMYLASE FAMILY MEMBER"/>
    <property type="match status" value="1"/>
</dbReference>
<keyword evidence="11" id="KW-0067">ATP-binding</keyword>
<reference evidence="17 18" key="1">
    <citation type="submission" date="2020-08" db="EMBL/GenBank/DDBJ databases">
        <title>Genomic Encyclopedia of Type Strains, Phase IV (KMG-V): Genome sequencing to study the core and pangenomes of soil and plant-associated prokaryotes.</title>
        <authorList>
            <person name="Whitman W."/>
        </authorList>
    </citation>
    <scope>NUCLEOTIDE SEQUENCE [LARGE SCALE GENOMIC DNA]</scope>
    <source>
        <strain evidence="17 18">M8UP14</strain>
    </source>
</reference>
<protein>
    <recommendedName>
        <fullName evidence="6">Maltokinase</fullName>
        <ecNumber evidence="4">2.7.1.175</ecNumber>
        <ecNumber evidence="5">5.4.99.16</ecNumber>
    </recommendedName>
    <alternativeName>
        <fullName evidence="14">Maltose alpha-D-glucosyltransferase</fullName>
    </alternativeName>
    <alternativeName>
        <fullName evidence="13">Maltose-1-phosphate synthase</fullName>
    </alternativeName>
</protein>
<evidence type="ECO:0000256" key="11">
    <source>
        <dbReference type="ARBA" id="ARBA00022840"/>
    </source>
</evidence>
<evidence type="ECO:0000259" key="16">
    <source>
        <dbReference type="SMART" id="SM00642"/>
    </source>
</evidence>
<dbReference type="InterPro" id="IPR040999">
    <property type="entry name" value="Mak_N_cap"/>
</dbReference>
<dbReference type="NCBIfam" id="TIGR02456">
    <property type="entry name" value="treS_nterm"/>
    <property type="match status" value="1"/>
</dbReference>
<evidence type="ECO:0000256" key="2">
    <source>
        <dbReference type="ARBA" id="ARBA00005496"/>
    </source>
</evidence>
<dbReference type="SUPFAM" id="SSF51445">
    <property type="entry name" value="(Trans)glycosidases"/>
    <property type="match status" value="1"/>
</dbReference>
<evidence type="ECO:0000313" key="17">
    <source>
        <dbReference type="EMBL" id="MBB5056623.1"/>
    </source>
</evidence>
<evidence type="ECO:0000256" key="5">
    <source>
        <dbReference type="ARBA" id="ARBA00012619"/>
    </source>
</evidence>
<sequence length="1130" mass="126606">MKKAGSATDPLWYKDAVIYEIHVRAFQDSNGDGIGDFPGLMSRLDYLQDLGVTCLWLLPFFPSPLRDDGYDIANYVDVNPSYGTLDDFKQFIDAAHLRGMQVMIELVINHTSDQHPWFQAARHALPGSPEREMYVWSETDRMYEGVRIIFTDTEKSNWTWDDTAKAFYWHRFFSHQPDLNFDNPRVMDEVLKAMRFWLDMGVDALRLDAIPYLVERDGTNCENVPETHVKIKEIRAALDAEYSNRLILAEANMWPADVRPYFGDGDECHMAFHFPLMPRIYMALRQEDRLPITDIMAQTPEIPESCQWGLFLRNHDELTLEMVTDDERDYMYLAYSADPRMRINVGIRRRLAPLVDNNRRRIELLNSLLLSFPGTPIMYYGDEIGMGDNIYLGDRNGVRTPMQWNSDRNAGFSKAVPAKLYFPVIMDPIWGYQAINVEAQQSDPSSLLYWTKNMIALRKLFRVFGRGTLEFLDPENRKILAYVRHLKADDSAPSETVLCVANLSRFAQPVSLDLRKFEGMMPVEMLGYVSFPQIGNTPYAITLSPYSFFWLELQPAPEFIETPVVKSDEASLANLNLIGKSEGINAILTGPGLALLQELLPNYLIRQRWFGAKSRTLESVRVADSVPLPRASGAPAASTCAIVFLEITYGDGVVDTYQLPLCISSGADVERVRESSASAIIATLDTSSGPAILHDGAADEGFRQRLLTLIERNGDLPSALGRVKGHKSAAFDAARGEGALPARTGSAEQSNTSILYEGKLIMKLFRRLQPGENPDTEIGRFLTEVAHFTPIAPFLGDITSSGGPDDEPTTLAMLQGLVQNEGDGWQWTLDELSRYFDSCATCPIPHDAGTFPAFDRDSDVPAEADEHAGLYLKNAAHLGRRTAEMHLALATPTEDPAFRAEPFTPEDLSRDAARIETQITSSLEALRRGMVGLPSTPSESSDSESLSDLAALALSQRRQLLTRARRLTAVDANLAGKRIRIHGDYHLGQTLRSKADFVILDFEGEPARSLEERRMKQSPLKDVAGMLRSFSYAAYAGLGAFTQRRPPASAQESRPLEQWTKLWINAVSTEFLNAYKATIVSDAGLFEDPAQAQAMLNAYLLEKALYELLYELNNRPAWVRIPLLGILALP</sequence>
<dbReference type="InterPro" id="IPR045857">
    <property type="entry name" value="O16G_dom_2"/>
</dbReference>
<dbReference type="FunFam" id="3.20.20.80:FF:000055">
    <property type="entry name" value="Trehalose synthase"/>
    <property type="match status" value="1"/>
</dbReference>
<keyword evidence="18" id="KW-1185">Reference proteome</keyword>
<dbReference type="GO" id="GO:0005975">
    <property type="term" value="P:carbohydrate metabolic process"/>
    <property type="evidence" value="ECO:0007669"/>
    <property type="project" value="InterPro"/>
</dbReference>
<name>A0A7W7ZBA7_9BACT</name>
<dbReference type="InterPro" id="IPR012810">
    <property type="entry name" value="TreS/a-amylase_N"/>
</dbReference>
<dbReference type="InterPro" id="IPR013780">
    <property type="entry name" value="Glyco_hydro_b"/>
</dbReference>
<comment type="caution">
    <text evidence="17">The sequence shown here is derived from an EMBL/GenBank/DDBJ whole genome shotgun (WGS) entry which is preliminary data.</text>
</comment>
<evidence type="ECO:0000256" key="6">
    <source>
        <dbReference type="ARBA" id="ARBA00013882"/>
    </source>
</evidence>
<accession>A0A7W7ZBA7</accession>
<dbReference type="Pfam" id="PF18085">
    <property type="entry name" value="Mak_N_cap"/>
    <property type="match status" value="1"/>
</dbReference>
<keyword evidence="17" id="KW-0326">Glycosidase</keyword>
<dbReference type="RefSeq" id="WP_184214681.1">
    <property type="nucleotide sequence ID" value="NZ_JACHIP010000002.1"/>
</dbReference>
<dbReference type="Pfam" id="PF16657">
    <property type="entry name" value="Malt_amylase_C"/>
    <property type="match status" value="1"/>
</dbReference>
<dbReference type="AlphaFoldDB" id="A0A7W7ZBA7"/>